<keyword evidence="3" id="KW-0001">2Fe-2S</keyword>
<name>A0ABW9P039_9ACTN</name>
<dbReference type="Gene3D" id="2.40.30.10">
    <property type="entry name" value="Translation factors"/>
    <property type="match status" value="1"/>
</dbReference>
<evidence type="ECO:0000256" key="4">
    <source>
        <dbReference type="ARBA" id="ARBA00022723"/>
    </source>
</evidence>
<dbReference type="InterPro" id="IPR050415">
    <property type="entry name" value="MRET"/>
</dbReference>
<evidence type="ECO:0000256" key="5">
    <source>
        <dbReference type="ARBA" id="ARBA00023002"/>
    </source>
</evidence>
<dbReference type="InterPro" id="IPR006058">
    <property type="entry name" value="2Fe2S_fd_BS"/>
</dbReference>
<dbReference type="SUPFAM" id="SSF54292">
    <property type="entry name" value="2Fe-2S ferredoxin-like"/>
    <property type="match status" value="1"/>
</dbReference>
<dbReference type="PANTHER" id="PTHR47354:SF1">
    <property type="entry name" value="CARNITINE MONOOXYGENASE REDUCTASE SUBUNIT"/>
    <property type="match status" value="1"/>
</dbReference>
<feature type="domain" description="FAD-binding FR-type" evidence="9">
    <location>
        <begin position="1"/>
        <end position="100"/>
    </location>
</feature>
<gene>
    <name evidence="10" type="ORF">FFZ77_25570</name>
</gene>
<dbReference type="EMBL" id="VDEQ01000294">
    <property type="protein sequence ID" value="MQS38833.1"/>
    <property type="molecule type" value="Genomic_DNA"/>
</dbReference>
<dbReference type="Gene3D" id="3.40.50.80">
    <property type="entry name" value="Nucleotide-binding domain of ferredoxin-NADP reductase (FNR) module"/>
    <property type="match status" value="1"/>
</dbReference>
<dbReference type="Pfam" id="PF00175">
    <property type="entry name" value="NAD_binding_1"/>
    <property type="match status" value="1"/>
</dbReference>
<evidence type="ECO:0000256" key="2">
    <source>
        <dbReference type="ARBA" id="ARBA00022630"/>
    </source>
</evidence>
<accession>A0ABW9P039</accession>
<dbReference type="Pfam" id="PF00111">
    <property type="entry name" value="Fer2"/>
    <property type="match status" value="1"/>
</dbReference>
<dbReference type="SUPFAM" id="SSF52343">
    <property type="entry name" value="Ferredoxin reductase-like, C-terminal NADP-linked domain"/>
    <property type="match status" value="1"/>
</dbReference>
<dbReference type="PANTHER" id="PTHR47354">
    <property type="entry name" value="NADH OXIDOREDUCTASE HCR"/>
    <property type="match status" value="1"/>
</dbReference>
<reference evidence="10 11" key="1">
    <citation type="submission" date="2019-06" db="EMBL/GenBank/DDBJ databases">
        <title>Comparative genomics and metabolomics analyses of clavulanic acid producing Streptomyces species provides insight into specialized metabolism and evolution of beta-lactam biosynthetic gene clusters.</title>
        <authorList>
            <person name="Moore M.A."/>
            <person name="Cruz-Morales P."/>
            <person name="Barona Gomez F."/>
            <person name="Kapil T."/>
        </authorList>
    </citation>
    <scope>NUCLEOTIDE SEQUENCE [LARGE SCALE GENOMIC DNA]</scope>
    <source>
        <strain evidence="10 11">T-272</strain>
    </source>
</reference>
<evidence type="ECO:0000256" key="1">
    <source>
        <dbReference type="ARBA" id="ARBA00001974"/>
    </source>
</evidence>
<keyword evidence="6" id="KW-0408">Iron</keyword>
<comment type="cofactor">
    <cofactor evidence="1">
        <name>FAD</name>
        <dbReference type="ChEBI" id="CHEBI:57692"/>
    </cofactor>
</comment>
<dbReference type="InterPro" id="IPR017927">
    <property type="entry name" value="FAD-bd_FR_type"/>
</dbReference>
<dbReference type="InterPro" id="IPR039261">
    <property type="entry name" value="FNR_nucleotide-bd"/>
</dbReference>
<evidence type="ECO:0000256" key="6">
    <source>
        <dbReference type="ARBA" id="ARBA00023004"/>
    </source>
</evidence>
<dbReference type="Proteomes" id="UP000460558">
    <property type="component" value="Unassembled WGS sequence"/>
</dbReference>
<dbReference type="PROSITE" id="PS51384">
    <property type="entry name" value="FAD_FR"/>
    <property type="match status" value="1"/>
</dbReference>
<dbReference type="Gene3D" id="3.10.20.30">
    <property type="match status" value="1"/>
</dbReference>
<sequence>MRVRVRQVRWEAAGVVSVEFSSPDGRQLPPWRPGAHVELALPTGIVRQYSLCGSPQDRSSYRIGVLRERASRGGSEYVHAFLRPGQCVRLRGPLDNFGFRRERAYLFIAGGIGITPVLAMAEQAAAWGLPWQLLYGGRTADSMAFLGELRAHRDNVRLYPKDRAGRIPLDEWLERPRSGTAVYACGPDSLLTAVEERAAHWAPGSVRLERFRPRPKPARPDTETDIEVVCERSNRTVVVPAGRSILSALEDEGLPVTGSCREGVCGTCRTRVIDGEPDHRDDIHTAGDHMYICVSRARGGRLVLDV</sequence>
<dbReference type="InterPro" id="IPR017938">
    <property type="entry name" value="Riboflavin_synthase-like_b-brl"/>
</dbReference>
<evidence type="ECO:0000313" key="10">
    <source>
        <dbReference type="EMBL" id="MQS38833.1"/>
    </source>
</evidence>
<evidence type="ECO:0000256" key="7">
    <source>
        <dbReference type="ARBA" id="ARBA00023014"/>
    </source>
</evidence>
<feature type="domain" description="2Fe-2S ferredoxin-type" evidence="8">
    <location>
        <begin position="224"/>
        <end position="306"/>
    </location>
</feature>
<dbReference type="SUPFAM" id="SSF63380">
    <property type="entry name" value="Riboflavin synthase domain-like"/>
    <property type="match status" value="1"/>
</dbReference>
<keyword evidence="5" id="KW-0560">Oxidoreductase</keyword>
<comment type="caution">
    <text evidence="10">The sequence shown here is derived from an EMBL/GenBank/DDBJ whole genome shotgun (WGS) entry which is preliminary data.</text>
</comment>
<dbReference type="InterPro" id="IPR036010">
    <property type="entry name" value="2Fe-2S_ferredoxin-like_sf"/>
</dbReference>
<dbReference type="InterPro" id="IPR012675">
    <property type="entry name" value="Beta-grasp_dom_sf"/>
</dbReference>
<keyword evidence="7" id="KW-0411">Iron-sulfur</keyword>
<keyword evidence="4" id="KW-0479">Metal-binding</keyword>
<dbReference type="PROSITE" id="PS51085">
    <property type="entry name" value="2FE2S_FER_2"/>
    <property type="match status" value="1"/>
</dbReference>
<dbReference type="CDD" id="cd06185">
    <property type="entry name" value="PDR_like"/>
    <property type="match status" value="1"/>
</dbReference>
<evidence type="ECO:0000259" key="8">
    <source>
        <dbReference type="PROSITE" id="PS51085"/>
    </source>
</evidence>
<evidence type="ECO:0000256" key="3">
    <source>
        <dbReference type="ARBA" id="ARBA00022714"/>
    </source>
</evidence>
<dbReference type="InterPro" id="IPR001433">
    <property type="entry name" value="OxRdtase_FAD/NAD-bd"/>
</dbReference>
<dbReference type="InterPro" id="IPR001041">
    <property type="entry name" value="2Fe-2S_ferredoxin-type"/>
</dbReference>
<protein>
    <submittedName>
        <fullName evidence="10">Oxidoreductase</fullName>
    </submittedName>
</protein>
<dbReference type="PROSITE" id="PS00197">
    <property type="entry name" value="2FE2S_FER_1"/>
    <property type="match status" value="1"/>
</dbReference>
<keyword evidence="2" id="KW-0285">Flavoprotein</keyword>
<organism evidence="10 11">
    <name type="scientific">Streptomyces katsurahamanus</name>
    <dbReference type="NCBI Taxonomy" id="2577098"/>
    <lineage>
        <taxon>Bacteria</taxon>
        <taxon>Bacillati</taxon>
        <taxon>Actinomycetota</taxon>
        <taxon>Actinomycetes</taxon>
        <taxon>Kitasatosporales</taxon>
        <taxon>Streptomycetaceae</taxon>
        <taxon>Streptomyces</taxon>
    </lineage>
</organism>
<evidence type="ECO:0000259" key="9">
    <source>
        <dbReference type="PROSITE" id="PS51384"/>
    </source>
</evidence>
<evidence type="ECO:0000313" key="11">
    <source>
        <dbReference type="Proteomes" id="UP000460558"/>
    </source>
</evidence>
<proteinExistence type="predicted"/>
<dbReference type="PRINTS" id="PR00409">
    <property type="entry name" value="PHDIOXRDTASE"/>
</dbReference>
<dbReference type="CDD" id="cd00207">
    <property type="entry name" value="fer2"/>
    <property type="match status" value="1"/>
</dbReference>
<keyword evidence="11" id="KW-1185">Reference proteome</keyword>